<proteinExistence type="predicted"/>
<feature type="domain" description="BioF2-like acetyltransferase" evidence="1">
    <location>
        <begin position="152"/>
        <end position="275"/>
    </location>
</feature>
<dbReference type="Proteomes" id="UP000634919">
    <property type="component" value="Unassembled WGS sequence"/>
</dbReference>
<gene>
    <name evidence="2" type="ORF">H9646_07485</name>
</gene>
<protein>
    <submittedName>
        <fullName evidence="2">GNAT family N-acetyltransferase</fullName>
    </submittedName>
</protein>
<keyword evidence="3" id="KW-1185">Reference proteome</keyword>
<reference evidence="2 3" key="1">
    <citation type="submission" date="2020-08" db="EMBL/GenBank/DDBJ databases">
        <title>A Genomic Blueprint of the Chicken Gut Microbiome.</title>
        <authorList>
            <person name="Gilroy R."/>
            <person name="Ravi A."/>
            <person name="Getino M."/>
            <person name="Pursley I."/>
            <person name="Horton D.L."/>
            <person name="Alikhan N.-F."/>
            <person name="Baker D."/>
            <person name="Gharbi K."/>
            <person name="Hall N."/>
            <person name="Watson M."/>
            <person name="Adriaenssens E.M."/>
            <person name="Foster-Nyarko E."/>
            <person name="Jarju S."/>
            <person name="Secka A."/>
            <person name="Antonio M."/>
            <person name="Oren A."/>
            <person name="Chaudhuri R."/>
            <person name="La Ragione R.M."/>
            <person name="Hildebrand F."/>
            <person name="Pallen M.J."/>
        </authorList>
    </citation>
    <scope>NUCLEOTIDE SEQUENCE [LARGE SCALE GENOMIC DNA]</scope>
    <source>
        <strain evidence="2 3">Sa2CVA6</strain>
    </source>
</reference>
<dbReference type="SUPFAM" id="SSF55729">
    <property type="entry name" value="Acyl-CoA N-acyltransferases (Nat)"/>
    <property type="match status" value="1"/>
</dbReference>
<dbReference type="RefSeq" id="WP_191722717.1">
    <property type="nucleotide sequence ID" value="NZ_JACSQK010000003.1"/>
</dbReference>
<dbReference type="InterPro" id="IPR038740">
    <property type="entry name" value="BioF2-like_GNAT_dom"/>
</dbReference>
<evidence type="ECO:0000259" key="1">
    <source>
        <dbReference type="Pfam" id="PF13480"/>
    </source>
</evidence>
<sequence length="321" mass="36793">MSSTVDKYRTLCSLEPSIPLFSQAWWLDATAGEGAWDVALVEKGGAIVAAMPYVPRKRYGFTFLGQPALTQTLGPWLRETDGKSSTKLAQHKDWLQALIDQLPPFAHFTQNWHWRMGNWLPFYWAGFQQTTRYTYILQELSDEEELWQGLQENIRREIKKAGNRLQLRVRDDLTVDDLLVLNRMTFARQDMALPYTEAFVHKLDQACVARQARKIFIAEDEQGRRHAGVYIVWDGNSAYYLMGGGDPELRNSGATSLCMWEAIKFAATVTKRFDFEGSMIEPVEKFFRAFGAQQTPYFTVSKTTSFILKAALFARSLKEAK</sequence>
<evidence type="ECO:0000313" key="3">
    <source>
        <dbReference type="Proteomes" id="UP000634919"/>
    </source>
</evidence>
<evidence type="ECO:0000313" key="2">
    <source>
        <dbReference type="EMBL" id="MBD7960323.1"/>
    </source>
</evidence>
<dbReference type="EMBL" id="JACSQK010000003">
    <property type="protein sequence ID" value="MBD7960323.1"/>
    <property type="molecule type" value="Genomic_DNA"/>
</dbReference>
<dbReference type="Gene3D" id="3.40.630.30">
    <property type="match status" value="1"/>
</dbReference>
<comment type="caution">
    <text evidence="2">The sequence shown here is derived from an EMBL/GenBank/DDBJ whole genome shotgun (WGS) entry which is preliminary data.</text>
</comment>
<name>A0ABR8SA32_9BURK</name>
<dbReference type="InterPro" id="IPR016181">
    <property type="entry name" value="Acyl_CoA_acyltransferase"/>
</dbReference>
<organism evidence="2 3">
    <name type="scientific">Comamonas avium</name>
    <dbReference type="NCBI Taxonomy" id="2762231"/>
    <lineage>
        <taxon>Bacteria</taxon>
        <taxon>Pseudomonadati</taxon>
        <taxon>Pseudomonadota</taxon>
        <taxon>Betaproteobacteria</taxon>
        <taxon>Burkholderiales</taxon>
        <taxon>Comamonadaceae</taxon>
        <taxon>Comamonas</taxon>
    </lineage>
</organism>
<dbReference type="Pfam" id="PF13480">
    <property type="entry name" value="Acetyltransf_6"/>
    <property type="match status" value="1"/>
</dbReference>
<accession>A0ABR8SA32</accession>